<dbReference type="EMBL" id="JAFBMS010000028">
    <property type="protein sequence ID" value="KAG9342372.1"/>
    <property type="molecule type" value="Genomic_DNA"/>
</dbReference>
<dbReference type="AlphaFoldDB" id="A0A8T2NY21"/>
<comment type="caution">
    <text evidence="1">The sequence shown here is derived from an EMBL/GenBank/DDBJ whole genome shotgun (WGS) entry which is preliminary data.</text>
</comment>
<name>A0A8T2NY21_9TELE</name>
<dbReference type="Proteomes" id="UP000824540">
    <property type="component" value="Unassembled WGS sequence"/>
</dbReference>
<proteinExistence type="predicted"/>
<protein>
    <submittedName>
        <fullName evidence="1">Uncharacterized protein</fullName>
    </submittedName>
</protein>
<gene>
    <name evidence="1" type="ORF">JZ751_016367</name>
</gene>
<organism evidence="1 2">
    <name type="scientific">Albula glossodonta</name>
    <name type="common">roundjaw bonefish</name>
    <dbReference type="NCBI Taxonomy" id="121402"/>
    <lineage>
        <taxon>Eukaryota</taxon>
        <taxon>Metazoa</taxon>
        <taxon>Chordata</taxon>
        <taxon>Craniata</taxon>
        <taxon>Vertebrata</taxon>
        <taxon>Euteleostomi</taxon>
        <taxon>Actinopterygii</taxon>
        <taxon>Neopterygii</taxon>
        <taxon>Teleostei</taxon>
        <taxon>Albuliformes</taxon>
        <taxon>Albulidae</taxon>
        <taxon>Albula</taxon>
    </lineage>
</organism>
<evidence type="ECO:0000313" key="1">
    <source>
        <dbReference type="EMBL" id="KAG9342372.1"/>
    </source>
</evidence>
<reference evidence="1" key="1">
    <citation type="thesis" date="2021" institute="BYU ScholarsArchive" country="Provo, UT, USA">
        <title>Applications of and Algorithms for Genome Assembly and Genomic Analyses with an Emphasis on Marine Teleosts.</title>
        <authorList>
            <person name="Pickett B.D."/>
        </authorList>
    </citation>
    <scope>NUCLEOTIDE SEQUENCE</scope>
    <source>
        <strain evidence="1">HI-2016</strain>
    </source>
</reference>
<evidence type="ECO:0000313" key="2">
    <source>
        <dbReference type="Proteomes" id="UP000824540"/>
    </source>
</evidence>
<accession>A0A8T2NY21</accession>
<sequence>MPGHNTTVKPGGSSKIPWVGFGSWASNPTGLQDQLPGRALSVYLLARLIIRTDSVNLLFSHRVTGHDTENACA</sequence>
<keyword evidence="2" id="KW-1185">Reference proteome</keyword>